<dbReference type="eggNOG" id="COG1335">
    <property type="taxonomic scope" value="Bacteria"/>
</dbReference>
<evidence type="ECO:0000313" key="4">
    <source>
        <dbReference type="Proteomes" id="UP000185494"/>
    </source>
</evidence>
<organism evidence="3 4">
    <name type="scientific">Roseomonas gilardii</name>
    <dbReference type="NCBI Taxonomy" id="257708"/>
    <lineage>
        <taxon>Bacteria</taxon>
        <taxon>Pseudomonadati</taxon>
        <taxon>Pseudomonadota</taxon>
        <taxon>Alphaproteobacteria</taxon>
        <taxon>Acetobacterales</taxon>
        <taxon>Roseomonadaceae</taxon>
        <taxon>Roseomonas</taxon>
    </lineage>
</organism>
<dbReference type="CDD" id="cd00431">
    <property type="entry name" value="cysteine_hydrolases"/>
    <property type="match status" value="1"/>
</dbReference>
<name>A0A1L7AIQ4_9PROT</name>
<evidence type="ECO:0000313" key="3">
    <source>
        <dbReference type="EMBL" id="APT58569.1"/>
    </source>
</evidence>
<gene>
    <name evidence="3" type="ORF">RGI145_17080</name>
</gene>
<dbReference type="InterPro" id="IPR050272">
    <property type="entry name" value="Isochorismatase-like_hydrls"/>
</dbReference>
<dbReference type="InterPro" id="IPR036380">
    <property type="entry name" value="Isochorismatase-like_sf"/>
</dbReference>
<dbReference type="Gene3D" id="3.40.50.850">
    <property type="entry name" value="Isochorismatase-like"/>
    <property type="match status" value="1"/>
</dbReference>
<dbReference type="EMBL" id="CP015583">
    <property type="protein sequence ID" value="APT58569.1"/>
    <property type="molecule type" value="Genomic_DNA"/>
</dbReference>
<keyword evidence="1" id="KW-0378">Hydrolase</keyword>
<accession>A0A1L7AIQ4</accession>
<dbReference type="Proteomes" id="UP000185494">
    <property type="component" value="Chromosome 1"/>
</dbReference>
<dbReference type="PANTHER" id="PTHR43540">
    <property type="entry name" value="PEROXYUREIDOACRYLATE/UREIDOACRYLATE AMIDOHYDROLASE-RELATED"/>
    <property type="match status" value="1"/>
</dbReference>
<evidence type="ECO:0000259" key="2">
    <source>
        <dbReference type="Pfam" id="PF00857"/>
    </source>
</evidence>
<reference evidence="3 4" key="1">
    <citation type="submission" date="2016-05" db="EMBL/GenBank/DDBJ databases">
        <title>Complete Genome and Methylome Analysis of Psychrotrophic Bacterial Isolates from Antarctic Lake Untersee.</title>
        <authorList>
            <person name="Fomenkov A."/>
            <person name="Akimov V.N."/>
            <person name="Vasilyeva L.V."/>
            <person name="Andersen D."/>
            <person name="Vincze T."/>
            <person name="Roberts R.J."/>
        </authorList>
    </citation>
    <scope>NUCLEOTIDE SEQUENCE [LARGE SCALE GENOMIC DNA]</scope>
    <source>
        <strain evidence="3 4">U14-5</strain>
    </source>
</reference>
<dbReference type="RefSeq" id="WP_075799330.1">
    <property type="nucleotide sequence ID" value="NZ_CP015583.1"/>
</dbReference>
<dbReference type="AlphaFoldDB" id="A0A1L7AIQ4"/>
<dbReference type="SUPFAM" id="SSF52499">
    <property type="entry name" value="Isochorismatase-like hydrolases"/>
    <property type="match status" value="1"/>
</dbReference>
<dbReference type="InterPro" id="IPR000868">
    <property type="entry name" value="Isochorismatase-like_dom"/>
</dbReference>
<evidence type="ECO:0000256" key="1">
    <source>
        <dbReference type="ARBA" id="ARBA00022801"/>
    </source>
</evidence>
<feature type="domain" description="Isochorismatase-like" evidence="2">
    <location>
        <begin position="32"/>
        <end position="219"/>
    </location>
</feature>
<sequence>MHKIAIPQSIVDRVVARRGTAHPFAELDPKRTALVVVDMQNGFMRADLGFAPVPTAVEIVPAINRLATALRDAGGAVFWIRNTFNARSAAEWSVLEDYTLPERREARARAMSEGTEGHELWPDLEVKPEDTVLRKYRYSAFIQGSSDLPRVLRERGFDTVLITGTLTNVCCESSARDAMMLNFRTIMVSDANAALTDEEHNATLVNFYGSFGDVLSTEEIVDALGRAGRKAAA</sequence>
<dbReference type="PANTHER" id="PTHR43540:SF6">
    <property type="entry name" value="ISOCHORISMATASE-LIKE DOMAIN-CONTAINING PROTEIN"/>
    <property type="match status" value="1"/>
</dbReference>
<dbReference type="GO" id="GO:0016787">
    <property type="term" value="F:hydrolase activity"/>
    <property type="evidence" value="ECO:0007669"/>
    <property type="project" value="UniProtKB-KW"/>
</dbReference>
<dbReference type="STRING" id="257708.RGI145_17080"/>
<proteinExistence type="predicted"/>
<protein>
    <recommendedName>
        <fullName evidence="2">Isochorismatase-like domain-containing protein</fullName>
    </recommendedName>
</protein>
<dbReference type="KEGG" id="rgi:RGI145_17080"/>
<dbReference type="Pfam" id="PF00857">
    <property type="entry name" value="Isochorismatase"/>
    <property type="match status" value="1"/>
</dbReference>